<dbReference type="PANTHER" id="PTHR33884">
    <property type="entry name" value="UPF0410 PROTEIN YMGE"/>
    <property type="match status" value="1"/>
</dbReference>
<sequence>MDITGLIIFLAIGAVAGWLAGLMIKGGGFGLLGNIVIGIIGAVIGGHVFAYLGISAGGLIGSIITATVGAALLLFIVRLIKKA</sequence>
<organism evidence="8 9">
    <name type="scientific">Pleionea mediterranea</name>
    <dbReference type="NCBI Taxonomy" id="523701"/>
    <lineage>
        <taxon>Bacteria</taxon>
        <taxon>Pseudomonadati</taxon>
        <taxon>Pseudomonadota</taxon>
        <taxon>Gammaproteobacteria</taxon>
        <taxon>Oceanospirillales</taxon>
        <taxon>Pleioneaceae</taxon>
        <taxon>Pleionea</taxon>
    </lineage>
</organism>
<evidence type="ECO:0000256" key="4">
    <source>
        <dbReference type="ARBA" id="ARBA00022692"/>
    </source>
</evidence>
<feature type="transmembrane region" description="Helical" evidence="7">
    <location>
        <begin position="6"/>
        <end position="24"/>
    </location>
</feature>
<comment type="subcellular location">
    <subcellularLocation>
        <location evidence="1">Cell membrane</location>
        <topology evidence="1">Multi-pass membrane protein</topology>
    </subcellularLocation>
</comment>
<evidence type="ECO:0000256" key="7">
    <source>
        <dbReference type="SAM" id="Phobius"/>
    </source>
</evidence>
<feature type="transmembrane region" description="Helical" evidence="7">
    <location>
        <begin position="31"/>
        <end position="54"/>
    </location>
</feature>
<comment type="similarity">
    <text evidence="2">Belongs to the UPF0410 family.</text>
</comment>
<dbReference type="RefSeq" id="WP_109764854.1">
    <property type="nucleotide sequence ID" value="NZ_QGGU01000013.1"/>
</dbReference>
<evidence type="ECO:0000313" key="8">
    <source>
        <dbReference type="EMBL" id="PWK46419.1"/>
    </source>
</evidence>
<accession>A0A316FDD5</accession>
<protein>
    <submittedName>
        <fullName evidence="8">Transglycosylase associated protein</fullName>
    </submittedName>
</protein>
<keyword evidence="6 7" id="KW-0472">Membrane</keyword>
<evidence type="ECO:0000256" key="5">
    <source>
        <dbReference type="ARBA" id="ARBA00022989"/>
    </source>
</evidence>
<proteinExistence type="inferred from homology"/>
<keyword evidence="3" id="KW-1003">Cell membrane</keyword>
<dbReference type="PANTHER" id="PTHR33884:SF3">
    <property type="entry name" value="UPF0410 PROTEIN YMGE"/>
    <property type="match status" value="1"/>
</dbReference>
<evidence type="ECO:0000313" key="9">
    <source>
        <dbReference type="Proteomes" id="UP000245790"/>
    </source>
</evidence>
<keyword evidence="9" id="KW-1185">Reference proteome</keyword>
<feature type="transmembrane region" description="Helical" evidence="7">
    <location>
        <begin position="60"/>
        <end position="80"/>
    </location>
</feature>
<dbReference type="GO" id="GO:0005886">
    <property type="term" value="C:plasma membrane"/>
    <property type="evidence" value="ECO:0007669"/>
    <property type="project" value="UniProtKB-SubCell"/>
</dbReference>
<name>A0A316FDD5_9GAMM</name>
<keyword evidence="5 7" id="KW-1133">Transmembrane helix</keyword>
<dbReference type="Pfam" id="PF04226">
    <property type="entry name" value="Transgly_assoc"/>
    <property type="match status" value="1"/>
</dbReference>
<reference evidence="8 9" key="1">
    <citation type="submission" date="2018-05" db="EMBL/GenBank/DDBJ databases">
        <title>Genomic Encyclopedia of Type Strains, Phase IV (KMG-IV): sequencing the most valuable type-strain genomes for metagenomic binning, comparative biology and taxonomic classification.</title>
        <authorList>
            <person name="Goeker M."/>
        </authorList>
    </citation>
    <scope>NUCLEOTIDE SEQUENCE [LARGE SCALE GENOMIC DNA]</scope>
    <source>
        <strain evidence="8 9">DSM 25350</strain>
    </source>
</reference>
<comment type="caution">
    <text evidence="8">The sequence shown here is derived from an EMBL/GenBank/DDBJ whole genome shotgun (WGS) entry which is preliminary data.</text>
</comment>
<evidence type="ECO:0000256" key="1">
    <source>
        <dbReference type="ARBA" id="ARBA00004651"/>
    </source>
</evidence>
<evidence type="ECO:0000256" key="2">
    <source>
        <dbReference type="ARBA" id="ARBA00011006"/>
    </source>
</evidence>
<keyword evidence="4 7" id="KW-0812">Transmembrane</keyword>
<dbReference type="EMBL" id="QGGU01000013">
    <property type="protein sequence ID" value="PWK46419.1"/>
    <property type="molecule type" value="Genomic_DNA"/>
</dbReference>
<dbReference type="Proteomes" id="UP000245790">
    <property type="component" value="Unassembled WGS sequence"/>
</dbReference>
<dbReference type="InterPro" id="IPR007341">
    <property type="entry name" value="Transgly_assoc"/>
</dbReference>
<gene>
    <name evidence="8" type="ORF">C8D97_113104</name>
</gene>
<evidence type="ECO:0000256" key="6">
    <source>
        <dbReference type="ARBA" id="ARBA00023136"/>
    </source>
</evidence>
<dbReference type="AlphaFoldDB" id="A0A316FDD5"/>
<evidence type="ECO:0000256" key="3">
    <source>
        <dbReference type="ARBA" id="ARBA00022475"/>
    </source>
</evidence>